<name>A0ABY6HQW3_9ARCH</name>
<evidence type="ECO:0000256" key="1">
    <source>
        <dbReference type="SAM" id="Coils"/>
    </source>
</evidence>
<feature type="coiled-coil region" evidence="1">
    <location>
        <begin position="291"/>
        <end position="325"/>
    </location>
</feature>
<keyword evidence="1" id="KW-0175">Coiled coil</keyword>
<dbReference type="EMBL" id="CP104013">
    <property type="protein sequence ID" value="UYP45898.1"/>
    <property type="molecule type" value="Genomic_DNA"/>
</dbReference>
<evidence type="ECO:0000313" key="3">
    <source>
        <dbReference type="Proteomes" id="UP001208689"/>
    </source>
</evidence>
<sequence>MNNKIIINDQAILIESPLLFLKGDCDVSSISGENLKIVEWNEYFPDIFENPLKLNTFIHLFPSILSSSNLINKEISSSTAQTWTGVVHAFNQLNNVSKVFPNILRINTILAEQNTIKEEITTLIAYQLKLKEITENSLYITKKDLLAKLQKELANLQPKFEIEKDEYSVYADRMQNYLKKKNDYNSIQKSLKEEQRVLFRQTNEITKMMDERDPSMQTYLDKLADLDPELQAEDYKRIQKKYNTLKVEYDKLKSHRNSIMNESKGIKQRLLKSRNEFKQSNKELRSFQPQFQEIEAKFLSLRSQIESLQKQIQEIETELNLMVDSGKSSSSNIDLSLDHIPYTSLAQVEELLMQKKQRQNLILSKLDEIFHSTESSTISKDIENRISKMEDILKNISSSVSEFEKNDKIDTLFRSYIHTLKSLQNFMNLLLEPMDFQINFSNSIEGESNEDLKVNLILKNKKGVETNLEELKRVEKAYLILTLIVSCYLTLGISLIPIEFKSLPPSIVTKQTFIKATQLLSEQILLLPLEEAIHVVFFMEQTNFDVSPTIDLSNK</sequence>
<keyword evidence="3" id="KW-1185">Reference proteome</keyword>
<accession>A0ABY6HQW3</accession>
<dbReference type="Proteomes" id="UP001208689">
    <property type="component" value="Chromosome"/>
</dbReference>
<gene>
    <name evidence="2" type="ORF">NEF87_002183</name>
</gene>
<proteinExistence type="predicted"/>
<protein>
    <submittedName>
        <fullName evidence="2">Uncharacterized protein</fullName>
    </submittedName>
</protein>
<reference evidence="2" key="1">
    <citation type="submission" date="2022-09" db="EMBL/GenBank/DDBJ databases">
        <title>Actin cytoskeleton and complex cell architecture in an #Asgard archaeon.</title>
        <authorList>
            <person name="Ponce Toledo R.I."/>
            <person name="Schleper C."/>
            <person name="Rodrigues Oliveira T."/>
            <person name="Wollweber F."/>
            <person name="Xu J."/>
            <person name="Rittmann S."/>
            <person name="Klingl A."/>
            <person name="Pilhofer M."/>
        </authorList>
    </citation>
    <scope>NUCLEOTIDE SEQUENCE</scope>
    <source>
        <strain evidence="2">B-35</strain>
    </source>
</reference>
<organism evidence="2 3">
    <name type="scientific">Candidatus Lokiarchaeum ossiferum</name>
    <dbReference type="NCBI Taxonomy" id="2951803"/>
    <lineage>
        <taxon>Archaea</taxon>
        <taxon>Promethearchaeati</taxon>
        <taxon>Promethearchaeota</taxon>
        <taxon>Promethearchaeia</taxon>
        <taxon>Promethearchaeales</taxon>
        <taxon>Promethearchaeaceae</taxon>
        <taxon>Candidatus Lokiarchaeum</taxon>
    </lineage>
</organism>
<evidence type="ECO:0000313" key="2">
    <source>
        <dbReference type="EMBL" id="UYP45898.1"/>
    </source>
</evidence>